<dbReference type="Pfam" id="PF05305">
    <property type="entry name" value="DUF732"/>
    <property type="match status" value="1"/>
</dbReference>
<feature type="compositionally biased region" description="Pro residues" evidence="1">
    <location>
        <begin position="184"/>
        <end position="196"/>
    </location>
</feature>
<evidence type="ECO:0000313" key="3">
    <source>
        <dbReference type="EMBL" id="ORB73495.1"/>
    </source>
</evidence>
<evidence type="ECO:0000313" key="4">
    <source>
        <dbReference type="Proteomes" id="UP000192601"/>
    </source>
</evidence>
<protein>
    <recommendedName>
        <fullName evidence="2">DUF732 domain-containing protein</fullName>
    </recommendedName>
</protein>
<feature type="region of interest" description="Disordered" evidence="1">
    <location>
        <begin position="171"/>
        <end position="281"/>
    </location>
</feature>
<dbReference type="AlphaFoldDB" id="A0A1X0KFZ3"/>
<feature type="compositionally biased region" description="Gly residues" evidence="1">
    <location>
        <begin position="241"/>
        <end position="255"/>
    </location>
</feature>
<proteinExistence type="predicted"/>
<name>A0A1X0KFZ3_MYCSC</name>
<accession>A0A1X0KFZ3</accession>
<feature type="domain" description="DUF732" evidence="2">
    <location>
        <begin position="36"/>
        <end position="119"/>
    </location>
</feature>
<organism evidence="3 4">
    <name type="scientific">Mycobacterium scrofulaceum</name>
    <dbReference type="NCBI Taxonomy" id="1783"/>
    <lineage>
        <taxon>Bacteria</taxon>
        <taxon>Bacillati</taxon>
        <taxon>Actinomycetota</taxon>
        <taxon>Actinomycetes</taxon>
        <taxon>Mycobacteriales</taxon>
        <taxon>Mycobacteriaceae</taxon>
        <taxon>Mycobacterium</taxon>
    </lineage>
</organism>
<dbReference type="Proteomes" id="UP000192601">
    <property type="component" value="Unassembled WGS sequence"/>
</dbReference>
<evidence type="ECO:0000259" key="2">
    <source>
        <dbReference type="Pfam" id="PF05305"/>
    </source>
</evidence>
<reference evidence="3 4" key="1">
    <citation type="submission" date="2017-02" db="EMBL/GenBank/DDBJ databases">
        <title>The new phylogeny of genus Mycobacterium.</title>
        <authorList>
            <person name="Tortoli E."/>
            <person name="Trovato A."/>
            <person name="Cirillo D.M."/>
        </authorList>
    </citation>
    <scope>NUCLEOTIDE SEQUENCE [LARGE SCALE GENOMIC DNA]</scope>
    <source>
        <strain evidence="3 4">DSM 43992</strain>
    </source>
</reference>
<dbReference type="OrthoDB" id="4752037at2"/>
<feature type="compositionally biased region" description="Pro residues" evidence="1">
    <location>
        <begin position="215"/>
        <end position="239"/>
    </location>
</feature>
<dbReference type="InterPro" id="IPR007969">
    <property type="entry name" value="DUF732"/>
</dbReference>
<keyword evidence="4" id="KW-1185">Reference proteome</keyword>
<gene>
    <name evidence="3" type="ORF">BST44_14380</name>
</gene>
<dbReference type="EMBL" id="MVIJ01000019">
    <property type="protein sequence ID" value="ORB73495.1"/>
    <property type="molecule type" value="Genomic_DNA"/>
</dbReference>
<comment type="caution">
    <text evidence="3">The sequence shown here is derived from an EMBL/GenBank/DDBJ whole genome shotgun (WGS) entry which is preliminary data.</text>
</comment>
<sequence>MFTRITGHLSAVVATVVVLTGGAVLRGAAATADPNQDDLFKALLNQEDIPALEGVPSLISTAHKICLVLDRGIPARTVVSTMVNHAYAKDPAERSYPPARLESTMVRFITASVEAYCPNDQSKITSIVAHPAPASYEPTRATAGYVPAAAYEPGQPPTSVGVVGRRATAPVSLIGPLPSGDMTPPSPPPIPPPPPADHLRTPPKLIAAPRVPKRLTPPPQQAPSPPQQVKPPAVRPVPGAPAGGNGGGSTSGGGPVAPAPAPAPPPPPAPPMGPGFVRLAP</sequence>
<dbReference type="STRING" id="1783.BST44_14380"/>
<evidence type="ECO:0000256" key="1">
    <source>
        <dbReference type="SAM" id="MobiDB-lite"/>
    </source>
</evidence>
<feature type="compositionally biased region" description="Pro residues" evidence="1">
    <location>
        <begin position="257"/>
        <end position="273"/>
    </location>
</feature>
<dbReference type="RefSeq" id="WP_083177777.1">
    <property type="nucleotide sequence ID" value="NZ_MVIJ01000019.1"/>
</dbReference>